<proteinExistence type="predicted"/>
<evidence type="ECO:0000313" key="1">
    <source>
        <dbReference type="EMBL" id="MBB6260087.1"/>
    </source>
</evidence>
<dbReference type="RefSeq" id="WP_184219816.1">
    <property type="nucleotide sequence ID" value="NZ_JACIIU010000002.1"/>
</dbReference>
<dbReference type="AlphaFoldDB" id="A0A841LUB0"/>
<dbReference type="InterPro" id="IPR025833">
    <property type="entry name" value="GDYXXLXY"/>
</dbReference>
<dbReference type="Proteomes" id="UP000555393">
    <property type="component" value="Unassembled WGS sequence"/>
</dbReference>
<protein>
    <submittedName>
        <fullName evidence="1">Putative membrane-anchored protein</fullName>
    </submittedName>
</protein>
<organism evidence="1 2">
    <name type="scientific">Paenochrobactrum gallinarii</name>
    <dbReference type="NCBI Taxonomy" id="643673"/>
    <lineage>
        <taxon>Bacteria</taxon>
        <taxon>Pseudomonadati</taxon>
        <taxon>Pseudomonadota</taxon>
        <taxon>Alphaproteobacteria</taxon>
        <taxon>Hyphomicrobiales</taxon>
        <taxon>Brucellaceae</taxon>
        <taxon>Paenochrobactrum</taxon>
    </lineage>
</organism>
<dbReference type="Pfam" id="PF14345">
    <property type="entry name" value="GDYXXLXY"/>
    <property type="match status" value="1"/>
</dbReference>
<accession>A0A841LUB0</accession>
<evidence type="ECO:0000313" key="2">
    <source>
        <dbReference type="Proteomes" id="UP000555393"/>
    </source>
</evidence>
<dbReference type="EMBL" id="JACIIU010000002">
    <property type="protein sequence ID" value="MBB6260087.1"/>
    <property type="molecule type" value="Genomic_DNA"/>
</dbReference>
<gene>
    <name evidence="1" type="ORF">FHS77_000611</name>
</gene>
<keyword evidence="2" id="KW-1185">Reference proteome</keyword>
<reference evidence="1 2" key="1">
    <citation type="submission" date="2020-08" db="EMBL/GenBank/DDBJ databases">
        <title>Genomic Encyclopedia of Type Strains, Phase IV (KMG-IV): sequencing the most valuable type-strain genomes for metagenomic binning, comparative biology and taxonomic classification.</title>
        <authorList>
            <person name="Goeker M."/>
        </authorList>
    </citation>
    <scope>NUCLEOTIDE SEQUENCE [LARGE SCALE GENOMIC DNA]</scope>
    <source>
        <strain evidence="1 2">DSM 22336</strain>
    </source>
</reference>
<name>A0A841LUB0_9HYPH</name>
<sequence length="189" mass="20865">MKMNAKYLYGAAILTALLQTGVLFAGIEKRAQILRNGQDIVVQTSRVDPRDLMRGDYVILGYDFSQIALSDVQGAVENYEGDIYVAVKKGTDGFWHMSRASVSAFTDLASDEVQIRGETMYPIWLQSGGNVRLRFGIERYYVPEGEGLALEGEITEDNITATIAVSKAGVAQIKALQNKGVKVYQEPLY</sequence>
<comment type="caution">
    <text evidence="1">The sequence shown here is derived from an EMBL/GenBank/DDBJ whole genome shotgun (WGS) entry which is preliminary data.</text>
</comment>